<feature type="compositionally biased region" description="Low complexity" evidence="1">
    <location>
        <begin position="40"/>
        <end position="49"/>
    </location>
</feature>
<comment type="caution">
    <text evidence="2">The sequence shown here is derived from an EMBL/GenBank/DDBJ whole genome shotgun (WGS) entry which is preliminary data.</text>
</comment>
<evidence type="ECO:0000313" key="3">
    <source>
        <dbReference type="Proteomes" id="UP000177707"/>
    </source>
</evidence>
<evidence type="ECO:0000256" key="1">
    <source>
        <dbReference type="SAM" id="MobiDB-lite"/>
    </source>
</evidence>
<name>A0A1G2TZB9_9BACT</name>
<protein>
    <submittedName>
        <fullName evidence="2">Uncharacterized protein</fullName>
    </submittedName>
</protein>
<dbReference type="EMBL" id="MHWB01000009">
    <property type="protein sequence ID" value="OHB01902.1"/>
    <property type="molecule type" value="Genomic_DNA"/>
</dbReference>
<feature type="compositionally biased region" description="Polar residues" evidence="1">
    <location>
        <begin position="1"/>
        <end position="11"/>
    </location>
</feature>
<accession>A0A1G2TZB9</accession>
<feature type="region of interest" description="Disordered" evidence="1">
    <location>
        <begin position="1"/>
        <end position="59"/>
    </location>
</feature>
<dbReference type="STRING" id="1802758.A3A96_00480"/>
<gene>
    <name evidence="2" type="ORF">A3A96_00480</name>
</gene>
<evidence type="ECO:0000313" key="2">
    <source>
        <dbReference type="EMBL" id="OHB01902.1"/>
    </source>
</evidence>
<feature type="compositionally biased region" description="Polar residues" evidence="1">
    <location>
        <begin position="50"/>
        <end position="59"/>
    </location>
</feature>
<sequence length="59" mass="6348">MKVPTKSQMWTPPSAWGLRPGPPSCYAERSPDLRPPLAPPIAKKAQPAQTKNGGSPKLQ</sequence>
<reference evidence="2 3" key="1">
    <citation type="journal article" date="2016" name="Nat. Commun.">
        <title>Thousands of microbial genomes shed light on interconnected biogeochemical processes in an aquifer system.</title>
        <authorList>
            <person name="Anantharaman K."/>
            <person name="Brown C.T."/>
            <person name="Hug L.A."/>
            <person name="Sharon I."/>
            <person name="Castelle C.J."/>
            <person name="Probst A.J."/>
            <person name="Thomas B.C."/>
            <person name="Singh A."/>
            <person name="Wilkins M.J."/>
            <person name="Karaoz U."/>
            <person name="Brodie E.L."/>
            <person name="Williams K.H."/>
            <person name="Hubbard S.S."/>
            <person name="Banfield J.F."/>
        </authorList>
    </citation>
    <scope>NUCLEOTIDE SEQUENCE [LARGE SCALE GENOMIC DNA]</scope>
</reference>
<proteinExistence type="predicted"/>
<dbReference type="Proteomes" id="UP000177707">
    <property type="component" value="Unassembled WGS sequence"/>
</dbReference>
<dbReference type="AlphaFoldDB" id="A0A1G2TZB9"/>
<organism evidence="2 3">
    <name type="scientific">Candidatus Zambryskibacteria bacterium RIFCSPLOWO2_01_FULL_39_39</name>
    <dbReference type="NCBI Taxonomy" id="1802758"/>
    <lineage>
        <taxon>Bacteria</taxon>
        <taxon>Candidatus Zambryskiibacteriota</taxon>
    </lineage>
</organism>